<evidence type="ECO:0000256" key="1">
    <source>
        <dbReference type="ARBA" id="ARBA00022857"/>
    </source>
</evidence>
<gene>
    <name evidence="5" type="ORF">HICCMSTLAB_LOCUS5185</name>
</gene>
<dbReference type="FunFam" id="3.30.710.10:FF:000159">
    <property type="entry name" value="Speckle-type POZ protein B"/>
    <property type="match status" value="1"/>
</dbReference>
<accession>A0A8J2MJ65</accession>
<dbReference type="Gene3D" id="3.30.710.10">
    <property type="entry name" value="Potassium Channel Kv1.1, Chain A"/>
    <property type="match status" value="1"/>
</dbReference>
<dbReference type="Proteomes" id="UP000786811">
    <property type="component" value="Unassembled WGS sequence"/>
</dbReference>
<reference evidence="5" key="1">
    <citation type="submission" date="2021-04" db="EMBL/GenBank/DDBJ databases">
        <authorList>
            <person name="Chebbi M.A.C M."/>
        </authorList>
    </citation>
    <scope>NUCLEOTIDE SEQUENCE</scope>
</reference>
<dbReference type="PRINTS" id="PR00080">
    <property type="entry name" value="SDRFAMILY"/>
</dbReference>
<dbReference type="OrthoDB" id="684045at2759"/>
<dbReference type="SUPFAM" id="SSF51735">
    <property type="entry name" value="NAD(P)-binding Rossmann-fold domains"/>
    <property type="match status" value="1"/>
</dbReference>
<dbReference type="InterPro" id="IPR051468">
    <property type="entry name" value="Fungal_SecMetab_SDRs"/>
</dbReference>
<protein>
    <submittedName>
        <fullName evidence="5">Similar to spop-b: Speckle-type POZ protein B (Xenopus laevis)</fullName>
    </submittedName>
</protein>
<evidence type="ECO:0000259" key="4">
    <source>
        <dbReference type="PROSITE" id="PS50144"/>
    </source>
</evidence>
<dbReference type="PROSITE" id="PS50097">
    <property type="entry name" value="BTB"/>
    <property type="match status" value="1"/>
</dbReference>
<dbReference type="SUPFAM" id="SSF49599">
    <property type="entry name" value="TRAF domain-like"/>
    <property type="match status" value="1"/>
</dbReference>
<sequence>MMSNLAEQNLTEKKEEGYSHSEAHSILFTWKIDQIDSFIKSARGEEKTIDIDSPKFSTGAKIKDSWHLQLSIEKDDHGKSKDKSWVSIYLYSHNKKLEVRTNSKTALGCPAFVKIDELLKKKDEFFSNDSLTVGVHLIVYDDYVATNHPINKLEASVYKLSDDFGDLLVSKKKCDVKIQVGGKIFDAHKIVLSTRSCVFDAMFSHDMKENKKNEITIPDVDPDVFEKVLDYIYTDKVDDFKIFAEELLQVSDKYQLLGLKEICEESLSETISVENSIRILILADLHNSKRLVEFAKNYIVTELVNLKDTEEYKALEESHPALFKLREIADKSNNVVIIKADLKDFKDFPRVVNEVSSQVGEAGLNVLFNNAGVATKFSRIGMVKAEQLTETFLVNTVAPIMFTQAFLPLLKKAAEGKQGLGVHRAAVVNMTSIIASIAENKMGGFYPYMCSKTALNAATKSMSIDLEHDGILVACMHPGWVKTDMGGANAPLDVESSCRDMVKTILGLSEKDNGAFLQHDGSTLPWL</sequence>
<dbReference type="PROSITE" id="PS50144">
    <property type="entry name" value="MATH"/>
    <property type="match status" value="1"/>
</dbReference>
<keyword evidence="2" id="KW-0560">Oxidoreductase</keyword>
<dbReference type="AlphaFoldDB" id="A0A8J2MJ65"/>
<keyword evidence="1" id="KW-0521">NADP</keyword>
<evidence type="ECO:0000313" key="6">
    <source>
        <dbReference type="Proteomes" id="UP000786811"/>
    </source>
</evidence>
<dbReference type="Pfam" id="PF00106">
    <property type="entry name" value="adh_short"/>
    <property type="match status" value="1"/>
</dbReference>
<dbReference type="InterPro" id="IPR002083">
    <property type="entry name" value="MATH/TRAF_dom"/>
</dbReference>
<dbReference type="InterPro" id="IPR011333">
    <property type="entry name" value="SKP1/BTB/POZ_sf"/>
</dbReference>
<proteinExistence type="predicted"/>
<dbReference type="InterPro" id="IPR002347">
    <property type="entry name" value="SDR_fam"/>
</dbReference>
<evidence type="ECO:0000256" key="2">
    <source>
        <dbReference type="ARBA" id="ARBA00023002"/>
    </source>
</evidence>
<dbReference type="SMART" id="SM00225">
    <property type="entry name" value="BTB"/>
    <property type="match status" value="1"/>
</dbReference>
<name>A0A8J2MJ65_COTCN</name>
<dbReference type="PANTHER" id="PTHR43544">
    <property type="entry name" value="SHORT-CHAIN DEHYDROGENASE/REDUCTASE"/>
    <property type="match status" value="1"/>
</dbReference>
<dbReference type="GO" id="GO:0005737">
    <property type="term" value="C:cytoplasm"/>
    <property type="evidence" value="ECO:0007669"/>
    <property type="project" value="TreeGrafter"/>
</dbReference>
<keyword evidence="6" id="KW-1185">Reference proteome</keyword>
<feature type="domain" description="BTB" evidence="3">
    <location>
        <begin position="174"/>
        <end position="241"/>
    </location>
</feature>
<dbReference type="EMBL" id="CAJNRD030001119">
    <property type="protein sequence ID" value="CAG5089307.1"/>
    <property type="molecule type" value="Genomic_DNA"/>
</dbReference>
<comment type="caution">
    <text evidence="5">The sequence shown here is derived from an EMBL/GenBank/DDBJ whole genome shotgun (WGS) entry which is preliminary data.</text>
</comment>
<dbReference type="Gene3D" id="3.40.50.720">
    <property type="entry name" value="NAD(P)-binding Rossmann-like Domain"/>
    <property type="match status" value="1"/>
</dbReference>
<dbReference type="CDD" id="cd05325">
    <property type="entry name" value="carb_red_sniffer_like_SDR_c"/>
    <property type="match status" value="1"/>
</dbReference>
<dbReference type="CDD" id="cd00121">
    <property type="entry name" value="MATH"/>
    <property type="match status" value="1"/>
</dbReference>
<feature type="domain" description="MATH" evidence="4">
    <location>
        <begin position="25"/>
        <end position="137"/>
    </location>
</feature>
<feature type="non-terminal residue" evidence="5">
    <location>
        <position position="527"/>
    </location>
</feature>
<dbReference type="SUPFAM" id="SSF54695">
    <property type="entry name" value="POZ domain"/>
    <property type="match status" value="1"/>
</dbReference>
<organism evidence="5 6">
    <name type="scientific">Cotesia congregata</name>
    <name type="common">Parasitoid wasp</name>
    <name type="synonym">Apanteles congregatus</name>
    <dbReference type="NCBI Taxonomy" id="51543"/>
    <lineage>
        <taxon>Eukaryota</taxon>
        <taxon>Metazoa</taxon>
        <taxon>Ecdysozoa</taxon>
        <taxon>Arthropoda</taxon>
        <taxon>Hexapoda</taxon>
        <taxon>Insecta</taxon>
        <taxon>Pterygota</taxon>
        <taxon>Neoptera</taxon>
        <taxon>Endopterygota</taxon>
        <taxon>Hymenoptera</taxon>
        <taxon>Apocrita</taxon>
        <taxon>Ichneumonoidea</taxon>
        <taxon>Braconidae</taxon>
        <taxon>Microgastrinae</taxon>
        <taxon>Cotesia</taxon>
    </lineage>
</organism>
<dbReference type="Pfam" id="PF00651">
    <property type="entry name" value="BTB"/>
    <property type="match status" value="1"/>
</dbReference>
<dbReference type="PANTHER" id="PTHR43544:SF7">
    <property type="entry name" value="NADB-LER2"/>
    <property type="match status" value="1"/>
</dbReference>
<dbReference type="InterPro" id="IPR000210">
    <property type="entry name" value="BTB/POZ_dom"/>
</dbReference>
<dbReference type="InterPro" id="IPR036291">
    <property type="entry name" value="NAD(P)-bd_dom_sf"/>
</dbReference>
<evidence type="ECO:0000313" key="5">
    <source>
        <dbReference type="EMBL" id="CAG5089307.1"/>
    </source>
</evidence>
<dbReference type="PRINTS" id="PR00081">
    <property type="entry name" value="GDHRDH"/>
</dbReference>
<dbReference type="GO" id="GO:0004090">
    <property type="term" value="F:carbonyl reductase (NADPH) activity"/>
    <property type="evidence" value="ECO:0007669"/>
    <property type="project" value="TreeGrafter"/>
</dbReference>
<evidence type="ECO:0000259" key="3">
    <source>
        <dbReference type="PROSITE" id="PS50097"/>
    </source>
</evidence>